<dbReference type="AlphaFoldDB" id="A0A7W3R9M7"/>
<dbReference type="EMBL" id="JACJII010000001">
    <property type="protein sequence ID" value="MBA9004936.1"/>
    <property type="molecule type" value="Genomic_DNA"/>
</dbReference>
<gene>
    <name evidence="2" type="ORF">HNR21_003818</name>
</gene>
<dbReference type="RefSeq" id="WP_182706251.1">
    <property type="nucleotide sequence ID" value="NZ_JACJII010000001.1"/>
</dbReference>
<accession>A0A7W3R9M7</accession>
<dbReference type="Pfam" id="PF11387">
    <property type="entry name" value="DUF2795"/>
    <property type="match status" value="1"/>
</dbReference>
<sequence>MKLHDTKPIEELLNDLDFPAGKEEIVEHARRRGAAPDAAQALSALPPAEYDSMAEVLRSVPLDPAPDRSETERTAQRQRPRQGLAEHERPGRTPPIEEELRRDRP</sequence>
<comment type="caution">
    <text evidence="2">The sequence shown here is derived from an EMBL/GenBank/DDBJ whole genome shotgun (WGS) entry which is preliminary data.</text>
</comment>
<evidence type="ECO:0000313" key="2">
    <source>
        <dbReference type="EMBL" id="MBA9004936.1"/>
    </source>
</evidence>
<keyword evidence="3" id="KW-1185">Reference proteome</keyword>
<dbReference type="InterPro" id="IPR021527">
    <property type="entry name" value="DUF2795"/>
</dbReference>
<reference evidence="2 3" key="1">
    <citation type="submission" date="2020-08" db="EMBL/GenBank/DDBJ databases">
        <title>Sequencing the genomes of 1000 actinobacteria strains.</title>
        <authorList>
            <person name="Klenk H.-P."/>
        </authorList>
    </citation>
    <scope>NUCLEOTIDE SEQUENCE [LARGE SCALE GENOMIC DNA]</scope>
    <source>
        <strain evidence="2 3">DSM 45823</strain>
    </source>
</reference>
<dbReference type="Proteomes" id="UP000539313">
    <property type="component" value="Unassembled WGS sequence"/>
</dbReference>
<protein>
    <recommendedName>
        <fullName evidence="4">DUF2795 domain-containing protein</fullName>
    </recommendedName>
</protein>
<organism evidence="2 3">
    <name type="scientific">Thermomonospora cellulosilytica</name>
    <dbReference type="NCBI Taxonomy" id="1411118"/>
    <lineage>
        <taxon>Bacteria</taxon>
        <taxon>Bacillati</taxon>
        <taxon>Actinomycetota</taxon>
        <taxon>Actinomycetes</taxon>
        <taxon>Streptosporangiales</taxon>
        <taxon>Thermomonosporaceae</taxon>
        <taxon>Thermomonospora</taxon>
    </lineage>
</organism>
<proteinExistence type="predicted"/>
<evidence type="ECO:0000313" key="3">
    <source>
        <dbReference type="Proteomes" id="UP000539313"/>
    </source>
</evidence>
<evidence type="ECO:0000256" key="1">
    <source>
        <dbReference type="SAM" id="MobiDB-lite"/>
    </source>
</evidence>
<evidence type="ECO:0008006" key="4">
    <source>
        <dbReference type="Google" id="ProtNLM"/>
    </source>
</evidence>
<feature type="region of interest" description="Disordered" evidence="1">
    <location>
        <begin position="60"/>
        <end position="105"/>
    </location>
</feature>
<feature type="compositionally biased region" description="Basic and acidic residues" evidence="1">
    <location>
        <begin position="65"/>
        <end position="75"/>
    </location>
</feature>
<name>A0A7W3R9M7_9ACTN</name>